<gene>
    <name evidence="1" type="ORF">ELLFYP34_00665</name>
</gene>
<evidence type="ECO:0000313" key="1">
    <source>
        <dbReference type="EMBL" id="VYU66987.1"/>
    </source>
</evidence>
<dbReference type="AlphaFoldDB" id="A0A6N3GQ56"/>
<dbReference type="Gene3D" id="3.40.50.2000">
    <property type="entry name" value="Glycogen Phosphorylase B"/>
    <property type="match status" value="1"/>
</dbReference>
<dbReference type="SUPFAM" id="SSF53756">
    <property type="entry name" value="UDP-Glycosyltransferase/glycogen phosphorylase"/>
    <property type="match status" value="1"/>
</dbReference>
<name>A0A6N3GQ56_EUBLI</name>
<organism evidence="1">
    <name type="scientific">Eubacterium limosum</name>
    <dbReference type="NCBI Taxonomy" id="1736"/>
    <lineage>
        <taxon>Bacteria</taxon>
        <taxon>Bacillati</taxon>
        <taxon>Bacillota</taxon>
        <taxon>Clostridia</taxon>
        <taxon>Eubacteriales</taxon>
        <taxon>Eubacteriaceae</taxon>
        <taxon>Eubacterium</taxon>
    </lineage>
</organism>
<reference evidence="1" key="1">
    <citation type="submission" date="2019-11" db="EMBL/GenBank/DDBJ databases">
        <authorList>
            <person name="Feng L."/>
        </authorList>
    </citation>
    <scope>NUCLEOTIDE SEQUENCE</scope>
    <source>
        <strain evidence="1">ElimosumLFYP34</strain>
    </source>
</reference>
<dbReference type="EMBL" id="CACRTR010000023">
    <property type="protein sequence ID" value="VYU66987.1"/>
    <property type="molecule type" value="Genomic_DNA"/>
</dbReference>
<sequence>MNEKIIIVYIGDVEKCPPLLSLLNILKDLKKQTVLITVKFDNKYRKKLPRDLEVITICDEYNNNINRFRKLLRMWSIRKKIWSKLNSINEKRIFIISDITLKHVGKKIINEKYFLYFLEMPQNLYYFYKLRFIKLDEKKYCDNSVRVIVPEYNRAHILKALWDLKEVPLVLPNKPYNKIRWQKNMVITHSKEAETLLKGELKNKKIILYQGIINDERPLTNYIDAIKMLDNEYAFVIMTNGENQFQNTKNVFYIPFISPPYHLEVTSHAYIGILSYKPTKGMYSPLNSIYCAPNKIYEYANFSIPMLGNDIPGIRNIFTQYGIGEVLDIEDSYEIVKKIKMIEKNYQFYSNNSKKFYNSANNYKIVKKILEKNGERID</sequence>
<protein>
    <submittedName>
        <fullName evidence="1">Uncharacterized protein</fullName>
    </submittedName>
</protein>
<accession>A0A6N3GQ56</accession>
<proteinExistence type="predicted"/>